<keyword evidence="2" id="KW-1185">Reference proteome</keyword>
<reference evidence="1" key="1">
    <citation type="submission" date="2023-03" db="EMBL/GenBank/DDBJ databases">
        <title>Massive genome expansion in bonnet fungi (Mycena s.s.) driven by repeated elements and novel gene families across ecological guilds.</title>
        <authorList>
            <consortium name="Lawrence Berkeley National Laboratory"/>
            <person name="Harder C.B."/>
            <person name="Miyauchi S."/>
            <person name="Viragh M."/>
            <person name="Kuo A."/>
            <person name="Thoen E."/>
            <person name="Andreopoulos B."/>
            <person name="Lu D."/>
            <person name="Skrede I."/>
            <person name="Drula E."/>
            <person name="Henrissat B."/>
            <person name="Morin E."/>
            <person name="Kohler A."/>
            <person name="Barry K."/>
            <person name="LaButti K."/>
            <person name="Morin E."/>
            <person name="Salamov A."/>
            <person name="Lipzen A."/>
            <person name="Mereny Z."/>
            <person name="Hegedus B."/>
            <person name="Baldrian P."/>
            <person name="Stursova M."/>
            <person name="Weitz H."/>
            <person name="Taylor A."/>
            <person name="Grigoriev I.V."/>
            <person name="Nagy L.G."/>
            <person name="Martin F."/>
            <person name="Kauserud H."/>
        </authorList>
    </citation>
    <scope>NUCLEOTIDE SEQUENCE</scope>
    <source>
        <strain evidence="1">CBHHK002</strain>
    </source>
</reference>
<accession>A0AAD7AGP2</accession>
<proteinExistence type="predicted"/>
<dbReference type="EMBL" id="JARIHO010000007">
    <property type="protein sequence ID" value="KAJ7358274.1"/>
    <property type="molecule type" value="Genomic_DNA"/>
</dbReference>
<dbReference type="Proteomes" id="UP001218218">
    <property type="component" value="Unassembled WGS sequence"/>
</dbReference>
<evidence type="ECO:0000313" key="2">
    <source>
        <dbReference type="Proteomes" id="UP001218218"/>
    </source>
</evidence>
<protein>
    <submittedName>
        <fullName evidence="1">Uncharacterized protein</fullName>
    </submittedName>
</protein>
<organism evidence="1 2">
    <name type="scientific">Mycena albidolilacea</name>
    <dbReference type="NCBI Taxonomy" id="1033008"/>
    <lineage>
        <taxon>Eukaryota</taxon>
        <taxon>Fungi</taxon>
        <taxon>Dikarya</taxon>
        <taxon>Basidiomycota</taxon>
        <taxon>Agaricomycotina</taxon>
        <taxon>Agaricomycetes</taxon>
        <taxon>Agaricomycetidae</taxon>
        <taxon>Agaricales</taxon>
        <taxon>Marasmiineae</taxon>
        <taxon>Mycenaceae</taxon>
        <taxon>Mycena</taxon>
    </lineage>
</organism>
<feature type="non-terminal residue" evidence="1">
    <location>
        <position position="1"/>
    </location>
</feature>
<sequence length="67" mass="7520">GTQLMVEEYSITLLTSLPDSWDTFISEIDTASLAKSTKLVARILEQDRRRQAKPSSNEVALPANFHK</sequence>
<name>A0AAD7AGP2_9AGAR</name>
<comment type="caution">
    <text evidence="1">The sequence shown here is derived from an EMBL/GenBank/DDBJ whole genome shotgun (WGS) entry which is preliminary data.</text>
</comment>
<gene>
    <name evidence="1" type="ORF">DFH08DRAFT_616322</name>
</gene>
<evidence type="ECO:0000313" key="1">
    <source>
        <dbReference type="EMBL" id="KAJ7358274.1"/>
    </source>
</evidence>
<dbReference type="AlphaFoldDB" id="A0AAD7AGP2"/>
<feature type="non-terminal residue" evidence="1">
    <location>
        <position position="67"/>
    </location>
</feature>